<proteinExistence type="predicted"/>
<reference evidence="2 3" key="1">
    <citation type="submission" date="2019-06" db="EMBL/GenBank/DDBJ databases">
        <title>Sequencing the genomes of 1000 actinobacteria strains.</title>
        <authorList>
            <person name="Klenk H.-P."/>
        </authorList>
    </citation>
    <scope>NUCLEOTIDE SEQUENCE [LARGE SCALE GENOMIC DNA]</scope>
    <source>
        <strain evidence="2 3">DSM 25218</strain>
    </source>
</reference>
<keyword evidence="3" id="KW-1185">Reference proteome</keyword>
<keyword evidence="1" id="KW-0472">Membrane</keyword>
<keyword evidence="1" id="KW-0812">Transmembrane</keyword>
<accession>A0A543A0P5</accession>
<dbReference type="AlphaFoldDB" id="A0A543A0P5"/>
<feature type="transmembrane region" description="Helical" evidence="1">
    <location>
        <begin position="60"/>
        <end position="79"/>
    </location>
</feature>
<organism evidence="2 3">
    <name type="scientific">Nocardioides albertanoniae</name>
    <dbReference type="NCBI Taxonomy" id="1175486"/>
    <lineage>
        <taxon>Bacteria</taxon>
        <taxon>Bacillati</taxon>
        <taxon>Actinomycetota</taxon>
        <taxon>Actinomycetes</taxon>
        <taxon>Propionibacteriales</taxon>
        <taxon>Nocardioidaceae</taxon>
        <taxon>Nocardioides</taxon>
    </lineage>
</organism>
<name>A0A543A0P5_9ACTN</name>
<dbReference type="RefSeq" id="WP_141778393.1">
    <property type="nucleotide sequence ID" value="NZ_VFOV01000001.1"/>
</dbReference>
<comment type="caution">
    <text evidence="2">The sequence shown here is derived from an EMBL/GenBank/DDBJ whole genome shotgun (WGS) entry which is preliminary data.</text>
</comment>
<evidence type="ECO:0000256" key="1">
    <source>
        <dbReference type="SAM" id="Phobius"/>
    </source>
</evidence>
<feature type="transmembrane region" description="Helical" evidence="1">
    <location>
        <begin position="27"/>
        <end position="48"/>
    </location>
</feature>
<evidence type="ECO:0000313" key="2">
    <source>
        <dbReference type="EMBL" id="TQL66163.1"/>
    </source>
</evidence>
<sequence>MGSVLALIGYFLGQSPDPKVMEHKFTAVGWAGGLSAIFGPVTVTLVAAFTMNRLQRRDCVIWWVPIVALIAVVGLWYGGLEIAHRR</sequence>
<dbReference type="OrthoDB" id="5083906at2"/>
<protein>
    <submittedName>
        <fullName evidence="2">Uncharacterized protein</fullName>
    </submittedName>
</protein>
<gene>
    <name evidence="2" type="ORF">FB381_0011</name>
</gene>
<evidence type="ECO:0000313" key="3">
    <source>
        <dbReference type="Proteomes" id="UP000320209"/>
    </source>
</evidence>
<dbReference type="Proteomes" id="UP000320209">
    <property type="component" value="Unassembled WGS sequence"/>
</dbReference>
<keyword evidence="1" id="KW-1133">Transmembrane helix</keyword>
<dbReference type="EMBL" id="VFOV01000001">
    <property type="protein sequence ID" value="TQL66163.1"/>
    <property type="molecule type" value="Genomic_DNA"/>
</dbReference>